<keyword evidence="3 7" id="KW-0808">Transferase</keyword>
<feature type="transmembrane region" description="Helical" evidence="7">
    <location>
        <begin position="170"/>
        <end position="188"/>
    </location>
</feature>
<evidence type="ECO:0000256" key="4">
    <source>
        <dbReference type="ARBA" id="ARBA00022692"/>
    </source>
</evidence>
<evidence type="ECO:0000256" key="1">
    <source>
        <dbReference type="ARBA" id="ARBA00007150"/>
    </source>
</evidence>
<proteinExistence type="inferred from homology"/>
<keyword evidence="4 7" id="KW-0812">Transmembrane</keyword>
<evidence type="ECO:0000256" key="6">
    <source>
        <dbReference type="ARBA" id="ARBA00023136"/>
    </source>
</evidence>
<comment type="caution">
    <text evidence="8">The sequence shown here is derived from an EMBL/GenBank/DDBJ whole genome shotgun (WGS) entry which is preliminary data.</text>
</comment>
<dbReference type="EMBL" id="MHJU01000036">
    <property type="protein sequence ID" value="OGY72373.1"/>
    <property type="molecule type" value="Genomic_DNA"/>
</dbReference>
<dbReference type="GO" id="GO:0042158">
    <property type="term" value="P:lipoprotein biosynthetic process"/>
    <property type="evidence" value="ECO:0007669"/>
    <property type="project" value="UniProtKB-UniRule"/>
</dbReference>
<evidence type="ECO:0000256" key="7">
    <source>
        <dbReference type="HAMAP-Rule" id="MF_01147"/>
    </source>
</evidence>
<feature type="transmembrane region" description="Helical" evidence="7">
    <location>
        <begin position="226"/>
        <end position="249"/>
    </location>
</feature>
<comment type="catalytic activity">
    <reaction evidence="7">
        <text>L-cysteinyl-[prolipoprotein] + a 1,2-diacyl-sn-glycero-3-phospho-(1'-sn-glycerol) = an S-1,2-diacyl-sn-glyceryl-L-cysteinyl-[prolipoprotein] + sn-glycerol 1-phosphate + H(+)</text>
        <dbReference type="Rhea" id="RHEA:56712"/>
        <dbReference type="Rhea" id="RHEA-COMP:14679"/>
        <dbReference type="Rhea" id="RHEA-COMP:14680"/>
        <dbReference type="ChEBI" id="CHEBI:15378"/>
        <dbReference type="ChEBI" id="CHEBI:29950"/>
        <dbReference type="ChEBI" id="CHEBI:57685"/>
        <dbReference type="ChEBI" id="CHEBI:64716"/>
        <dbReference type="ChEBI" id="CHEBI:140658"/>
        <dbReference type="EC" id="2.5.1.145"/>
    </reaction>
</comment>
<feature type="transmembrane region" description="Helical" evidence="7">
    <location>
        <begin position="47"/>
        <end position="65"/>
    </location>
</feature>
<dbReference type="NCBIfam" id="TIGR00544">
    <property type="entry name" value="lgt"/>
    <property type="match status" value="1"/>
</dbReference>
<comment type="function">
    <text evidence="7">Catalyzes the transfer of the diacylglyceryl group from phosphatidylglycerol to the sulfhydryl group of the N-terminal cysteine of a prolipoprotein, the first step in the formation of mature lipoproteins.</text>
</comment>
<dbReference type="GO" id="GO:0008961">
    <property type="term" value="F:phosphatidylglycerol-prolipoprotein diacylglyceryl transferase activity"/>
    <property type="evidence" value="ECO:0007669"/>
    <property type="project" value="UniProtKB-UniRule"/>
</dbReference>
<dbReference type="HAMAP" id="MF_01147">
    <property type="entry name" value="Lgt"/>
    <property type="match status" value="1"/>
</dbReference>
<dbReference type="Proteomes" id="UP000178315">
    <property type="component" value="Unassembled WGS sequence"/>
</dbReference>
<comment type="subcellular location">
    <subcellularLocation>
        <location evidence="7">Cell membrane</location>
        <topology evidence="7">Multi-pass membrane protein</topology>
    </subcellularLocation>
</comment>
<organism evidence="8 9">
    <name type="scientific">Candidatus Jacksonbacteria bacterium RIFCSPLOWO2_02_FULL_44_20</name>
    <dbReference type="NCBI Taxonomy" id="1798460"/>
    <lineage>
        <taxon>Bacteria</taxon>
        <taxon>Candidatus Jacksoniibacteriota</taxon>
    </lineage>
</organism>
<dbReference type="PROSITE" id="PS01311">
    <property type="entry name" value="LGT"/>
    <property type="match status" value="1"/>
</dbReference>
<keyword evidence="2 7" id="KW-1003">Cell membrane</keyword>
<evidence type="ECO:0000256" key="2">
    <source>
        <dbReference type="ARBA" id="ARBA00022475"/>
    </source>
</evidence>
<feature type="transmembrane region" description="Helical" evidence="7">
    <location>
        <begin position="197"/>
        <end position="214"/>
    </location>
</feature>
<feature type="binding site" evidence="7">
    <location>
        <position position="129"/>
    </location>
    <ligand>
        <name>a 1,2-diacyl-sn-glycero-3-phospho-(1'-sn-glycerol)</name>
        <dbReference type="ChEBI" id="CHEBI:64716"/>
    </ligand>
</feature>
<accession>A0A1G2A646</accession>
<dbReference type="EC" id="2.5.1.145" evidence="7"/>
<feature type="transmembrane region" description="Helical" evidence="7">
    <location>
        <begin position="14"/>
        <end position="35"/>
    </location>
</feature>
<feature type="transmembrane region" description="Helical" evidence="7">
    <location>
        <begin position="77"/>
        <end position="98"/>
    </location>
</feature>
<evidence type="ECO:0000313" key="9">
    <source>
        <dbReference type="Proteomes" id="UP000178315"/>
    </source>
</evidence>
<keyword evidence="6 7" id="KW-0472">Membrane</keyword>
<dbReference type="UniPathway" id="UPA00664"/>
<feature type="transmembrane region" description="Helical" evidence="7">
    <location>
        <begin position="110"/>
        <end position="128"/>
    </location>
</feature>
<evidence type="ECO:0000313" key="8">
    <source>
        <dbReference type="EMBL" id="OGY72373.1"/>
    </source>
</evidence>
<sequence>MLKPVLLQLGPVAIRWYGLFLAAGAIAGFFYAQWIEKRLGGKIVKELFLPLVLFGLLGARLYHVVNELPFYLAHPAMIPAIWHGGLAIHGSIIADALYLWHYSSRKRVSFLRLADILMPSLLLGQAIGRWGNFFNQELFGRPTSLPWGIFIEPANRPETFGAFTHFHPTFLYESLWNLFIAALIALWIKKRPTKKSGIVFTFSLIGSGIGRIFTELLRIDAVPIVSGIRLPLIVSAVIFCGGVMMLGIIMRAKQ</sequence>
<gene>
    <name evidence="7" type="primary">lgt</name>
    <name evidence="8" type="ORF">A3H61_03580</name>
</gene>
<reference evidence="8 9" key="1">
    <citation type="journal article" date="2016" name="Nat. Commun.">
        <title>Thousands of microbial genomes shed light on interconnected biogeochemical processes in an aquifer system.</title>
        <authorList>
            <person name="Anantharaman K."/>
            <person name="Brown C.T."/>
            <person name="Hug L.A."/>
            <person name="Sharon I."/>
            <person name="Castelle C.J."/>
            <person name="Probst A.J."/>
            <person name="Thomas B.C."/>
            <person name="Singh A."/>
            <person name="Wilkins M.J."/>
            <person name="Karaoz U."/>
            <person name="Brodie E.L."/>
            <person name="Williams K.H."/>
            <person name="Hubbard S.S."/>
            <person name="Banfield J.F."/>
        </authorList>
    </citation>
    <scope>NUCLEOTIDE SEQUENCE [LARGE SCALE GENOMIC DNA]</scope>
</reference>
<evidence type="ECO:0000256" key="3">
    <source>
        <dbReference type="ARBA" id="ARBA00022679"/>
    </source>
</evidence>
<comment type="pathway">
    <text evidence="7">Protein modification; lipoprotein biosynthesis (diacylglyceryl transfer).</text>
</comment>
<keyword evidence="8" id="KW-0449">Lipoprotein</keyword>
<protein>
    <recommendedName>
        <fullName evidence="7">Phosphatidylglycerol--prolipoprotein diacylglyceryl transferase</fullName>
        <ecNumber evidence="7">2.5.1.145</ecNumber>
    </recommendedName>
</protein>
<keyword evidence="5 7" id="KW-1133">Transmembrane helix</keyword>
<dbReference type="AlphaFoldDB" id="A0A1G2A646"/>
<dbReference type="Pfam" id="PF01790">
    <property type="entry name" value="LGT"/>
    <property type="match status" value="1"/>
</dbReference>
<comment type="similarity">
    <text evidence="1 7">Belongs to the Lgt family.</text>
</comment>
<dbReference type="PANTHER" id="PTHR30589">
    <property type="entry name" value="PROLIPOPROTEIN DIACYLGLYCERYL TRANSFERASE"/>
    <property type="match status" value="1"/>
</dbReference>
<evidence type="ECO:0000256" key="5">
    <source>
        <dbReference type="ARBA" id="ARBA00022989"/>
    </source>
</evidence>
<dbReference type="InterPro" id="IPR001640">
    <property type="entry name" value="Lgt"/>
</dbReference>
<name>A0A1G2A646_9BACT</name>
<dbReference type="PANTHER" id="PTHR30589:SF0">
    <property type="entry name" value="PHOSPHATIDYLGLYCEROL--PROLIPOPROTEIN DIACYLGLYCERYL TRANSFERASE"/>
    <property type="match status" value="1"/>
</dbReference>
<dbReference type="GO" id="GO:0005886">
    <property type="term" value="C:plasma membrane"/>
    <property type="evidence" value="ECO:0007669"/>
    <property type="project" value="UniProtKB-SubCell"/>
</dbReference>